<proteinExistence type="predicted"/>
<organism evidence="1 2">
    <name type="scientific">Vibrio tritonius</name>
    <dbReference type="NCBI Taxonomy" id="1435069"/>
    <lineage>
        <taxon>Bacteria</taxon>
        <taxon>Pseudomonadati</taxon>
        <taxon>Pseudomonadota</taxon>
        <taxon>Gammaproteobacteria</taxon>
        <taxon>Vibrionales</taxon>
        <taxon>Vibrionaceae</taxon>
        <taxon>Vibrio</taxon>
    </lineage>
</organism>
<dbReference type="Gene3D" id="3.40.50.300">
    <property type="entry name" value="P-loop containing nucleotide triphosphate hydrolases"/>
    <property type="match status" value="1"/>
</dbReference>
<sequence>MYELIEQLKNKHWLWQGSETKTASDYQTTGYPELDTHLCGGFPTHGVVEIQSPIGIGEFRLLLPYLQQHNERLTVLINPPGNVHSEALQHAGLMLSQVLVLTPRSAKEALWAAEQCLKSGACSQVLLWQEELEVHQARRLQVASETGESLHFLFRPQQQHLFSLPVTLSLQLAANSDGIQVTIAKRRGGWSSEPFVVNFRQRWSSLTKPLTSPVVVPFPIQKQG</sequence>
<dbReference type="SUPFAM" id="SSF52540">
    <property type="entry name" value="P-loop containing nucleoside triphosphate hydrolases"/>
    <property type="match status" value="1"/>
</dbReference>
<evidence type="ECO:0000313" key="1">
    <source>
        <dbReference type="EMBL" id="MCA2016804.1"/>
    </source>
</evidence>
<gene>
    <name evidence="1" type="primary">imuA</name>
    <name evidence="1" type="ORF">LDJ79_11830</name>
</gene>
<evidence type="ECO:0000313" key="2">
    <source>
        <dbReference type="Proteomes" id="UP001199044"/>
    </source>
</evidence>
<reference evidence="2" key="1">
    <citation type="submission" date="2023-07" db="EMBL/GenBank/DDBJ databases">
        <title>Molecular identification of indigenous halophilic bacteria isolated from red sea cost, biodegradation of synthetic dyes and assessment of degraded metabolite toxicity.</title>
        <authorList>
            <person name="Chaieb K."/>
            <person name="Altayb H.N."/>
        </authorList>
    </citation>
    <scope>NUCLEOTIDE SEQUENCE [LARGE SCALE GENOMIC DNA]</scope>
    <source>
        <strain evidence="2">K20</strain>
    </source>
</reference>
<keyword evidence="2" id="KW-1185">Reference proteome</keyword>
<accession>A0ABS7YQS7</accession>
<dbReference type="InterPro" id="IPR027417">
    <property type="entry name" value="P-loop_NTPase"/>
</dbReference>
<dbReference type="EMBL" id="JAIWIU010000071">
    <property type="protein sequence ID" value="MCA2016804.1"/>
    <property type="molecule type" value="Genomic_DNA"/>
</dbReference>
<dbReference type="RefSeq" id="WP_225250709.1">
    <property type="nucleotide sequence ID" value="NZ_JAIWIU010000071.1"/>
</dbReference>
<dbReference type="InterPro" id="IPR017166">
    <property type="entry name" value="UCP037290"/>
</dbReference>
<dbReference type="Proteomes" id="UP001199044">
    <property type="component" value="Unassembled WGS sequence"/>
</dbReference>
<comment type="caution">
    <text evidence="1">The sequence shown here is derived from an EMBL/GenBank/DDBJ whole genome shotgun (WGS) entry which is preliminary data.</text>
</comment>
<name>A0ABS7YQS7_9VIBR</name>
<protein>
    <submittedName>
        <fullName evidence="1">Translesion DNA synthesis-associated protein ImuA</fullName>
    </submittedName>
</protein>
<dbReference type="InterPro" id="IPR047610">
    <property type="entry name" value="ImuA_translesion"/>
</dbReference>
<dbReference type="NCBIfam" id="NF033429">
    <property type="entry name" value="ImuA_translesion"/>
    <property type="match status" value="1"/>
</dbReference>
<dbReference type="PIRSF" id="PIRSF037290">
    <property type="entry name" value="UCP037290"/>
    <property type="match status" value="1"/>
</dbReference>